<keyword evidence="5" id="KW-1185">Reference proteome</keyword>
<gene>
    <name evidence="4" type="primary">acpH</name>
    <name evidence="4" type="ORF">FLB_09680</name>
</gene>
<comment type="caution">
    <text evidence="4">The sequence shown here is derived from an EMBL/GenBank/DDBJ whole genome shotgun (WGS) entry which is preliminary data.</text>
</comment>
<proteinExistence type="predicted"/>
<keyword evidence="3" id="KW-0443">Lipid metabolism</keyword>
<keyword evidence="2 4" id="KW-0378">Hydrolase</keyword>
<evidence type="ECO:0000313" key="4">
    <source>
        <dbReference type="EMBL" id="OAZ05117.1"/>
    </source>
</evidence>
<evidence type="ECO:0000256" key="3">
    <source>
        <dbReference type="ARBA" id="ARBA00023098"/>
    </source>
</evidence>
<dbReference type="PIRSF" id="PIRSF011489">
    <property type="entry name" value="DUF479"/>
    <property type="match status" value="1"/>
</dbReference>
<dbReference type="EMBL" id="JMTM01000017">
    <property type="protein sequence ID" value="OAZ05117.1"/>
    <property type="molecule type" value="Genomic_DNA"/>
</dbReference>
<dbReference type="Pfam" id="PF04336">
    <property type="entry name" value="ACP_PD"/>
    <property type="match status" value="1"/>
</dbReference>
<dbReference type="AlphaFoldDB" id="A0A199XUM0"/>
<dbReference type="EC" id="3.1.4.14" evidence="4"/>
<evidence type="ECO:0000256" key="2">
    <source>
        <dbReference type="ARBA" id="ARBA00022801"/>
    </source>
</evidence>
<sequence>MIAFIARIFKVCIFGDGQIKTMNFLAHIFLSGDDELLKIGNFMADGIRGKQYEQFHLSIQKGIHLHRFIDTYTDAHPVFRQSTKRLHPNYHHYSGIIVDIFYDHFLAKNWSTYSDETLEDFTERFYQSLRDNYDFLNPKTKKMIPYLITQNWLLSYRTVEGIAIILEKMDHRMKGASNMRFSTKELTTYYSEFEEEFTTFFIDLMSITKLKINSL</sequence>
<accession>A0A199XUM0</accession>
<evidence type="ECO:0000256" key="1">
    <source>
        <dbReference type="ARBA" id="ARBA00022516"/>
    </source>
</evidence>
<dbReference type="GO" id="GO:0008770">
    <property type="term" value="F:[acyl-carrier-protein] phosphodiesterase activity"/>
    <property type="evidence" value="ECO:0007669"/>
    <property type="project" value="UniProtKB-EC"/>
</dbReference>
<dbReference type="PANTHER" id="PTHR38764">
    <property type="entry name" value="ACYL CARRIER PROTEIN PHOSPHODIESTERASE"/>
    <property type="match status" value="1"/>
</dbReference>
<reference evidence="4 5" key="1">
    <citation type="submission" date="2016-06" db="EMBL/GenBank/DDBJ databases">
        <title>Draft genome sequence of Flavobacterium succinicans strain DD5b.</title>
        <authorList>
            <person name="Poehlein A."/>
            <person name="Daniel R."/>
            <person name="Simeonova D.D."/>
        </authorList>
    </citation>
    <scope>NUCLEOTIDE SEQUENCE [LARGE SCALE GENOMIC DNA]</scope>
    <source>
        <strain evidence="4 5">DD5b</strain>
    </source>
</reference>
<dbReference type="PATRIC" id="fig|29536.5.peg.996"/>
<dbReference type="GO" id="GO:0006633">
    <property type="term" value="P:fatty acid biosynthetic process"/>
    <property type="evidence" value="ECO:0007669"/>
    <property type="project" value="InterPro"/>
</dbReference>
<dbReference type="Proteomes" id="UP000093807">
    <property type="component" value="Unassembled WGS sequence"/>
</dbReference>
<organism evidence="4 5">
    <name type="scientific">Flavobacterium succinicans</name>
    <dbReference type="NCBI Taxonomy" id="29536"/>
    <lineage>
        <taxon>Bacteria</taxon>
        <taxon>Pseudomonadati</taxon>
        <taxon>Bacteroidota</taxon>
        <taxon>Flavobacteriia</taxon>
        <taxon>Flavobacteriales</taxon>
        <taxon>Flavobacteriaceae</taxon>
        <taxon>Flavobacterium</taxon>
    </lineage>
</organism>
<name>A0A199XUM0_9FLAO</name>
<dbReference type="InterPro" id="IPR007431">
    <property type="entry name" value="ACP_PD"/>
</dbReference>
<dbReference type="PANTHER" id="PTHR38764:SF1">
    <property type="entry name" value="ACYL CARRIER PROTEIN PHOSPHODIESTERASE"/>
    <property type="match status" value="1"/>
</dbReference>
<evidence type="ECO:0000313" key="5">
    <source>
        <dbReference type="Proteomes" id="UP000093807"/>
    </source>
</evidence>
<keyword evidence="1" id="KW-0444">Lipid biosynthesis</keyword>
<protein>
    <submittedName>
        <fullName evidence="4">Acyl carrier protein phosphodiesterase</fullName>
        <ecNumber evidence="4">3.1.4.14</ecNumber>
    </submittedName>
</protein>